<dbReference type="EMBL" id="JAPFFF010000010">
    <property type="protein sequence ID" value="KAK8880570.1"/>
    <property type="molecule type" value="Genomic_DNA"/>
</dbReference>
<accession>A0ABR2JPA2</accession>
<dbReference type="SUPFAM" id="SSF53474">
    <property type="entry name" value="alpha/beta-Hydrolases"/>
    <property type="match status" value="1"/>
</dbReference>
<comment type="caution">
    <text evidence="2">The sequence shown here is derived from an EMBL/GenBank/DDBJ whole genome shotgun (WGS) entry which is preliminary data.</text>
</comment>
<dbReference type="Gene3D" id="3.40.50.1820">
    <property type="entry name" value="alpha/beta hydrolase"/>
    <property type="match status" value="1"/>
</dbReference>
<reference evidence="2 3" key="1">
    <citation type="submission" date="2024-04" db="EMBL/GenBank/DDBJ databases">
        <title>Tritrichomonas musculus Genome.</title>
        <authorList>
            <person name="Alves-Ferreira E."/>
            <person name="Grigg M."/>
            <person name="Lorenzi H."/>
            <person name="Galac M."/>
        </authorList>
    </citation>
    <scope>NUCLEOTIDE SEQUENCE [LARGE SCALE GENOMIC DNA]</scope>
    <source>
        <strain evidence="2 3">EAF2021</strain>
    </source>
</reference>
<evidence type="ECO:0000313" key="3">
    <source>
        <dbReference type="Proteomes" id="UP001470230"/>
    </source>
</evidence>
<organism evidence="2 3">
    <name type="scientific">Tritrichomonas musculus</name>
    <dbReference type="NCBI Taxonomy" id="1915356"/>
    <lineage>
        <taxon>Eukaryota</taxon>
        <taxon>Metamonada</taxon>
        <taxon>Parabasalia</taxon>
        <taxon>Tritrichomonadida</taxon>
        <taxon>Tritrichomonadidae</taxon>
        <taxon>Tritrichomonas</taxon>
    </lineage>
</organism>
<dbReference type="PANTHER" id="PTHR11614">
    <property type="entry name" value="PHOSPHOLIPASE-RELATED"/>
    <property type="match status" value="1"/>
</dbReference>
<dbReference type="InterPro" id="IPR051044">
    <property type="entry name" value="MAG_DAG_Lipase"/>
</dbReference>
<evidence type="ECO:0000259" key="1">
    <source>
        <dbReference type="Pfam" id="PF12146"/>
    </source>
</evidence>
<protein>
    <recommendedName>
        <fullName evidence="1">Serine aminopeptidase S33 domain-containing protein</fullName>
    </recommendedName>
</protein>
<sequence>MLDEISFLSFNQRDQIQAWIYVPSIKPIGIIQIIHGFCEHSRRYLHMIVSFNDAGFIVAADDHVGHGRTAALTNKWSDWGDKGPKTMMEDEHTLTKIVKEKYPNLPYFIFGHSMGSFIARDYVATYGSEVDCVALCGTTGIFPNLAKGMKLCQEHIDEGKGDESDPNVAQILLGWMFQRCTEEIKYGNEWSCSDPIVVYNAANDPLCSILRPTTNRSYLYFCQMIEAITGPSWAEKVPKKLPIYNVAGDEDPVGQYGEGVKQVTQWLEDSGHKVSTKIYPGYRYEIHQYPDLRNKVEQQLIEFFKNVLRN</sequence>
<dbReference type="InterPro" id="IPR022742">
    <property type="entry name" value="Hydrolase_4"/>
</dbReference>
<dbReference type="InterPro" id="IPR029058">
    <property type="entry name" value="AB_hydrolase_fold"/>
</dbReference>
<dbReference type="Pfam" id="PF12146">
    <property type="entry name" value="Hydrolase_4"/>
    <property type="match status" value="1"/>
</dbReference>
<name>A0ABR2JPA2_9EUKA</name>
<proteinExistence type="predicted"/>
<evidence type="ECO:0000313" key="2">
    <source>
        <dbReference type="EMBL" id="KAK8880570.1"/>
    </source>
</evidence>
<feature type="domain" description="Serine aminopeptidase S33" evidence="1">
    <location>
        <begin position="26"/>
        <end position="287"/>
    </location>
</feature>
<gene>
    <name evidence="2" type="ORF">M9Y10_003250</name>
</gene>
<dbReference type="Proteomes" id="UP001470230">
    <property type="component" value="Unassembled WGS sequence"/>
</dbReference>
<keyword evidence="3" id="KW-1185">Reference proteome</keyword>